<dbReference type="InterPro" id="IPR042100">
    <property type="entry name" value="Bug_dom1"/>
</dbReference>
<dbReference type="AlphaFoldDB" id="A0A1G5QZD8"/>
<name>A0A1G5QZD8_9RHOB</name>
<dbReference type="SUPFAM" id="SSF53850">
    <property type="entry name" value="Periplasmic binding protein-like II"/>
    <property type="match status" value="1"/>
</dbReference>
<protein>
    <submittedName>
        <fullName evidence="2">Putative tricarboxylic transport membrane protein</fullName>
    </submittedName>
</protein>
<evidence type="ECO:0000313" key="2">
    <source>
        <dbReference type="EMBL" id="SCZ67234.1"/>
    </source>
</evidence>
<dbReference type="CDD" id="cd07012">
    <property type="entry name" value="PBP2_Bug_TTT"/>
    <property type="match status" value="1"/>
</dbReference>
<dbReference type="Pfam" id="PF03401">
    <property type="entry name" value="TctC"/>
    <property type="match status" value="1"/>
</dbReference>
<dbReference type="PANTHER" id="PTHR42928:SF3">
    <property type="entry name" value="UPF0065 PROTEIN YFLP"/>
    <property type="match status" value="1"/>
</dbReference>
<dbReference type="STRING" id="1156985.SAMN04488118_10713"/>
<dbReference type="Proteomes" id="UP000198767">
    <property type="component" value="Unassembled WGS sequence"/>
</dbReference>
<proteinExistence type="inferred from homology"/>
<dbReference type="Gene3D" id="3.40.190.10">
    <property type="entry name" value="Periplasmic binding protein-like II"/>
    <property type="match status" value="1"/>
</dbReference>
<organism evidence="2 3">
    <name type="scientific">Epibacterium ulvae</name>
    <dbReference type="NCBI Taxonomy" id="1156985"/>
    <lineage>
        <taxon>Bacteria</taxon>
        <taxon>Pseudomonadati</taxon>
        <taxon>Pseudomonadota</taxon>
        <taxon>Alphaproteobacteria</taxon>
        <taxon>Rhodobacterales</taxon>
        <taxon>Roseobacteraceae</taxon>
        <taxon>Epibacterium</taxon>
    </lineage>
</organism>
<gene>
    <name evidence="2" type="ORF">SAMN04488118_10713</name>
</gene>
<accession>A0A1G5QZD8</accession>
<dbReference type="InterPro" id="IPR005064">
    <property type="entry name" value="BUG"/>
</dbReference>
<comment type="similarity">
    <text evidence="1">Belongs to the UPF0065 (bug) family.</text>
</comment>
<sequence length="368" mass="39505">MHQLFKIGFLDINMQFNIGFLSSNMQICHGKDSSSKTGRKNILFRKIVIAGVSATMMMGATSAFADFKAESPQCIAPSNPGGGWDFICRTTAKYLFDLGIIEDSMQVTNMSGGGGGVAFAHVTKERDDDNNLIVAASMSTSARIAQGIYENATQDDVHFLATFGAEYGAIAVRADSPYQTLADMMDDILKDPRSVGIAGGSSVGSFDHIKPMLVAREAGMEDVTQLKYVSFDGGGEAMTGLLSGATEALSGDFSEMLGFLESGDIRIVGIMAPERLKNYPDIPTAKELGYDVVGANWRGLYMPAGSSDEAKEFWSNAIKTLTENPEFQAELEAAAIAPFNNFGDDMYNFVAGSIADVEKLSREIGIIK</sequence>
<evidence type="ECO:0000256" key="1">
    <source>
        <dbReference type="ARBA" id="ARBA00006987"/>
    </source>
</evidence>
<reference evidence="2 3" key="1">
    <citation type="submission" date="2016-10" db="EMBL/GenBank/DDBJ databases">
        <authorList>
            <person name="de Groot N.N."/>
        </authorList>
    </citation>
    <scope>NUCLEOTIDE SEQUENCE [LARGE SCALE GENOMIC DNA]</scope>
    <source>
        <strain evidence="2 3">U95</strain>
    </source>
</reference>
<keyword evidence="3" id="KW-1185">Reference proteome</keyword>
<evidence type="ECO:0000313" key="3">
    <source>
        <dbReference type="Proteomes" id="UP000198767"/>
    </source>
</evidence>
<dbReference type="PIRSF" id="PIRSF017082">
    <property type="entry name" value="YflP"/>
    <property type="match status" value="1"/>
</dbReference>
<dbReference type="Gene3D" id="3.40.190.150">
    <property type="entry name" value="Bordetella uptake gene, domain 1"/>
    <property type="match status" value="1"/>
</dbReference>
<dbReference type="PANTHER" id="PTHR42928">
    <property type="entry name" value="TRICARBOXYLATE-BINDING PROTEIN"/>
    <property type="match status" value="1"/>
</dbReference>
<dbReference type="EMBL" id="FMWG01000007">
    <property type="protein sequence ID" value="SCZ67234.1"/>
    <property type="molecule type" value="Genomic_DNA"/>
</dbReference>